<gene>
    <name evidence="1" type="ORF">EVC06_160</name>
</gene>
<organism evidence="1 2">
    <name type="scientific">Rhizobium phage RHph_N34</name>
    <dbReference type="NCBI Taxonomy" id="2509586"/>
    <lineage>
        <taxon>Viruses</taxon>
        <taxon>Duplodnaviria</taxon>
        <taxon>Heunggongvirae</taxon>
        <taxon>Uroviricota</taxon>
        <taxon>Caudoviricetes</taxon>
        <taxon>Pootjesviridae</taxon>
        <taxon>Staniewskivirinae</taxon>
        <taxon>Trinifflemingvirus</taxon>
        <taxon>Trinifflemingvirus N34</taxon>
    </lineage>
</organism>
<accession>A0A7S5UX36</accession>
<proteinExistence type="predicted"/>
<protein>
    <submittedName>
        <fullName evidence="1">Uncharacterized protein</fullName>
    </submittedName>
</protein>
<evidence type="ECO:0000313" key="2">
    <source>
        <dbReference type="Proteomes" id="UP000646667"/>
    </source>
</evidence>
<name>A0A7S5UX36_9CAUD</name>
<evidence type="ECO:0000313" key="1">
    <source>
        <dbReference type="EMBL" id="QIG73935.1"/>
    </source>
</evidence>
<sequence>MSTIEERNAALTETILEGIRDTAPSLGDWATSYVVDLGMNLDDLQFSLERALEVIYKETSPRNKVK</sequence>
<reference evidence="1 2" key="1">
    <citation type="submission" date="2020-01" db="EMBL/GenBank/DDBJ databases">
        <title>Patterns of diversity and host range of bacteriophage communities associated with bean-nodulatin bacteria.</title>
        <authorList>
            <person name="Vann Cauwenberghe J."/>
            <person name="Santamaria R.I."/>
            <person name="Bustos P."/>
            <person name="Juarez S."/>
            <person name="Gonzalez V."/>
        </authorList>
    </citation>
    <scope>NUCLEOTIDE SEQUENCE [LARGE SCALE GENOMIC DNA]</scope>
    <source>
        <strain evidence="2">RHph</strain>
    </source>
</reference>
<keyword evidence="2" id="KW-1185">Reference proteome</keyword>
<dbReference type="Proteomes" id="UP000646667">
    <property type="component" value="Segment"/>
</dbReference>
<dbReference type="EMBL" id="MN988534">
    <property type="protein sequence ID" value="QIG73935.1"/>
    <property type="molecule type" value="Genomic_DNA"/>
</dbReference>